<dbReference type="InterPro" id="IPR021701">
    <property type="entry name" value="DUF3284"/>
</dbReference>
<dbReference type="RefSeq" id="WP_038278250.1">
    <property type="nucleotide sequence ID" value="NZ_JPME01000006.1"/>
</dbReference>
<keyword evidence="2" id="KW-1185">Reference proteome</keyword>
<evidence type="ECO:0000313" key="2">
    <source>
        <dbReference type="Proteomes" id="UP000028525"/>
    </source>
</evidence>
<dbReference type="EMBL" id="JPME01000006">
    <property type="protein sequence ID" value="KEZ91285.1"/>
    <property type="molecule type" value="Genomic_DNA"/>
</dbReference>
<evidence type="ECO:0008006" key="3">
    <source>
        <dbReference type="Google" id="ProtNLM"/>
    </source>
</evidence>
<proteinExistence type="predicted"/>
<dbReference type="Pfam" id="PF11687">
    <property type="entry name" value="DUF3284"/>
    <property type="match status" value="1"/>
</dbReference>
<gene>
    <name evidence="1" type="ORF">IO98_04380</name>
</gene>
<evidence type="ECO:0000313" key="1">
    <source>
        <dbReference type="EMBL" id="KEZ91285.1"/>
    </source>
</evidence>
<accession>A0A084JQQ1</accession>
<name>A0A084JQQ1_9FIRM</name>
<protein>
    <recommendedName>
        <fullName evidence="3">DUF3284 domain-containing protein</fullName>
    </recommendedName>
</protein>
<dbReference type="OrthoDB" id="1956914at2"/>
<dbReference type="AlphaFoldDB" id="A0A084JQQ1"/>
<reference evidence="1 2" key="1">
    <citation type="submission" date="2014-07" db="EMBL/GenBank/DDBJ databases">
        <title>Draft genome of Clostridium celerecrescens 152B isolated from sediments associated with methane hydrate from Krishna Godavari basin.</title>
        <authorList>
            <person name="Honkalas V.S."/>
            <person name="Dabir A.P."/>
            <person name="Arora P."/>
            <person name="Dhakephalkar P.K."/>
        </authorList>
    </citation>
    <scope>NUCLEOTIDE SEQUENCE [LARGE SCALE GENOMIC DNA]</scope>
    <source>
        <strain evidence="1 2">152B</strain>
    </source>
</reference>
<dbReference type="Proteomes" id="UP000028525">
    <property type="component" value="Unassembled WGS sequence"/>
</dbReference>
<dbReference type="STRING" id="29354.IO98_04380"/>
<organism evidence="1 2">
    <name type="scientific">Lacrimispora celerecrescens</name>
    <dbReference type="NCBI Taxonomy" id="29354"/>
    <lineage>
        <taxon>Bacteria</taxon>
        <taxon>Bacillati</taxon>
        <taxon>Bacillota</taxon>
        <taxon>Clostridia</taxon>
        <taxon>Lachnospirales</taxon>
        <taxon>Lachnospiraceae</taxon>
        <taxon>Lacrimispora</taxon>
    </lineage>
</organism>
<comment type="caution">
    <text evidence="1">The sequence shown here is derived from an EMBL/GenBank/DDBJ whole genome shotgun (WGS) entry which is preliminary data.</text>
</comment>
<sequence length="150" mass="17308">MEVSQKLNVEAKEFFNALASSVAYDISQATGKKVNPDQIYSGYRYKKKMKNKMGQENHVDVVIKQFVSPSCYEASFRTSHGTNVIFYEVEDSKDGNIMVHYREGFEGESTSYSLNYKIVSWFYQKGSKKRVSRMLSSMESFIKGQRTKEN</sequence>